<evidence type="ECO:0000313" key="3">
    <source>
        <dbReference type="EMBL" id="CBQ68232.1"/>
    </source>
</evidence>
<dbReference type="Pfam" id="PF13540">
    <property type="entry name" value="RCC1_2"/>
    <property type="match status" value="1"/>
</dbReference>
<protein>
    <recommendedName>
        <fullName evidence="5">Regulator of chromosome condensation 1/beta-lactamase-inhibitor protein II</fullName>
    </recommendedName>
</protein>
<evidence type="ECO:0000256" key="1">
    <source>
        <dbReference type="ARBA" id="ARBA00022737"/>
    </source>
</evidence>
<name>E6ZLM9_SPORE</name>
<dbReference type="Proteomes" id="UP000008867">
    <property type="component" value="Chromosome 1"/>
</dbReference>
<evidence type="ECO:0008006" key="5">
    <source>
        <dbReference type="Google" id="ProtNLM"/>
    </source>
</evidence>
<dbReference type="PROSITE" id="PS50012">
    <property type="entry name" value="RCC1_3"/>
    <property type="match status" value="1"/>
</dbReference>
<feature type="repeat" description="RCC1" evidence="2">
    <location>
        <begin position="299"/>
        <end position="353"/>
    </location>
</feature>
<evidence type="ECO:0000313" key="4">
    <source>
        <dbReference type="Proteomes" id="UP000008867"/>
    </source>
</evidence>
<dbReference type="SUPFAM" id="SSF50985">
    <property type="entry name" value="RCC1/BLIP-II"/>
    <property type="match status" value="1"/>
</dbReference>
<dbReference type="HOGENOM" id="CLU_611282_0_0_1"/>
<dbReference type="OrthoDB" id="5370059at2759"/>
<gene>
    <name evidence="3" type="ORF">sr12098</name>
</gene>
<evidence type="ECO:0000256" key="2">
    <source>
        <dbReference type="PROSITE-ProRule" id="PRU00235"/>
    </source>
</evidence>
<sequence>MAETSARTTKVFAWGGNVFDQIHFDHPRTSAPYTVPDAAAILAICAYQTVVRSHSGQIRALGEAARLLEQAIQTILDDDNDADSSGLVFVGQDMFEAVLDVRRKRCCFLRYVEEEEEEERGSSEMVEGSSWETAACDGRGRCMAFDLDGKVYLFDSVAMFRAATGQGEDAVRLRDAKRFVAQVFSPDGSSSSSAPTMLPRFDTVSAGNAHFVLLARSSNEVCPVWIYGDARFGAVPLRPFDHTTTVGVLPPSHSPSTPAPTDVPHLMPVPHFSPDQGFPSRIANAIAGSRHTLVLTADGDLYGWGWNEDSALLPFHTTADTPSWENNIVFEPTLIPLPSAAAGKDDTVALTKIAGSNARSLGITTEGRLVVAGSNEFGGLALDEEQLGALAKKPRFERAFSQIKKAYECVNGWQLHPELGAAQGATVVQVHATALATFITVEMEQ</sequence>
<keyword evidence="1" id="KW-0677">Repeat</keyword>
<dbReference type="GO" id="GO:0005737">
    <property type="term" value="C:cytoplasm"/>
    <property type="evidence" value="ECO:0007669"/>
    <property type="project" value="TreeGrafter"/>
</dbReference>
<keyword evidence="4" id="KW-1185">Reference proteome</keyword>
<proteinExistence type="predicted"/>
<dbReference type="InterPro" id="IPR000408">
    <property type="entry name" value="Reg_chr_condens"/>
</dbReference>
<dbReference type="Gene3D" id="2.130.10.30">
    <property type="entry name" value="Regulator of chromosome condensation 1/beta-lactamase-inhibitor protein II"/>
    <property type="match status" value="1"/>
</dbReference>
<dbReference type="VEuPathDB" id="FungiDB:sr12098"/>
<dbReference type="InterPro" id="IPR009091">
    <property type="entry name" value="RCC1/BLIP-II"/>
</dbReference>
<dbReference type="eggNOG" id="KOG1426">
    <property type="taxonomic scope" value="Eukaryota"/>
</dbReference>
<dbReference type="PANTHER" id="PTHR45622">
    <property type="entry name" value="UBIQUITIN-PROTEIN LIGASE E3A-RELATED"/>
    <property type="match status" value="1"/>
</dbReference>
<accession>E6ZLM9</accession>
<dbReference type="PANTHER" id="PTHR45622:SF70">
    <property type="entry name" value="SECRETION-REGULATING GUANINE NUCLEOTIDE EXCHANGE FACTOR"/>
    <property type="match status" value="1"/>
</dbReference>
<dbReference type="InterPro" id="IPR051709">
    <property type="entry name" value="Ub-ligase/GTPase-reg"/>
</dbReference>
<organism evidence="3 4">
    <name type="scientific">Sporisorium reilianum (strain SRZ2)</name>
    <name type="common">Maize head smut fungus</name>
    <dbReference type="NCBI Taxonomy" id="999809"/>
    <lineage>
        <taxon>Eukaryota</taxon>
        <taxon>Fungi</taxon>
        <taxon>Dikarya</taxon>
        <taxon>Basidiomycota</taxon>
        <taxon>Ustilaginomycotina</taxon>
        <taxon>Ustilaginomycetes</taxon>
        <taxon>Ustilaginales</taxon>
        <taxon>Ustilaginaceae</taxon>
        <taxon>Sporisorium</taxon>
    </lineage>
</organism>
<dbReference type="EMBL" id="FQ311430">
    <property type="protein sequence ID" value="CBQ68232.1"/>
    <property type="molecule type" value="Genomic_DNA"/>
</dbReference>
<dbReference type="AlphaFoldDB" id="E6ZLM9"/>
<reference evidence="3 4" key="1">
    <citation type="journal article" date="2010" name="Science">
        <title>Pathogenicity determinants in smut fungi revealed by genome comparison.</title>
        <authorList>
            <person name="Schirawski J."/>
            <person name="Mannhaupt G."/>
            <person name="Muench K."/>
            <person name="Brefort T."/>
            <person name="Schipper K."/>
            <person name="Doehlemann G."/>
            <person name="Di Stasio M."/>
            <person name="Roessel N."/>
            <person name="Mendoza-Mendoza A."/>
            <person name="Pester D."/>
            <person name="Mueller O."/>
            <person name="Winterberg B."/>
            <person name="Meyer E."/>
            <person name="Ghareeb H."/>
            <person name="Wollenberg T."/>
            <person name="Muensterkoetter M."/>
            <person name="Wong P."/>
            <person name="Walter M."/>
            <person name="Stukenbrock E."/>
            <person name="Gueldener U."/>
            <person name="Kahmann R."/>
        </authorList>
    </citation>
    <scope>NUCLEOTIDE SEQUENCE [LARGE SCALE GENOMIC DNA]</scope>
    <source>
        <strain evidence="4">SRZ2</strain>
    </source>
</reference>